<feature type="transmembrane region" description="Helical" evidence="1">
    <location>
        <begin position="12"/>
        <end position="32"/>
    </location>
</feature>
<accession>A0ABW1RAW0</accession>
<keyword evidence="1" id="KW-0472">Membrane</keyword>
<evidence type="ECO:0000256" key="1">
    <source>
        <dbReference type="SAM" id="Phobius"/>
    </source>
</evidence>
<name>A0ABW1RAW0_9LACO</name>
<proteinExistence type="predicted"/>
<comment type="caution">
    <text evidence="2">The sequence shown here is derived from an EMBL/GenBank/DDBJ whole genome shotgun (WGS) entry which is preliminary data.</text>
</comment>
<dbReference type="Proteomes" id="UP001596253">
    <property type="component" value="Unassembled WGS sequence"/>
</dbReference>
<dbReference type="RefSeq" id="WP_137640247.1">
    <property type="nucleotide sequence ID" value="NZ_BJDK01000016.1"/>
</dbReference>
<gene>
    <name evidence="2" type="ORF">ACFP3T_13220</name>
</gene>
<evidence type="ECO:0000313" key="2">
    <source>
        <dbReference type="EMBL" id="MFC6165625.1"/>
    </source>
</evidence>
<protein>
    <submittedName>
        <fullName evidence="2">Uncharacterized protein</fullName>
    </submittedName>
</protein>
<organism evidence="2 3">
    <name type="scientific">Lactiplantibacillus dongliensis</name>
    <dbReference type="NCBI Taxonomy" id="2559919"/>
    <lineage>
        <taxon>Bacteria</taxon>
        <taxon>Bacillati</taxon>
        <taxon>Bacillota</taxon>
        <taxon>Bacilli</taxon>
        <taxon>Lactobacillales</taxon>
        <taxon>Lactobacillaceae</taxon>
        <taxon>Lactiplantibacillus</taxon>
    </lineage>
</organism>
<reference evidence="3" key="1">
    <citation type="journal article" date="2019" name="Int. J. Syst. Evol. Microbiol.">
        <title>The Global Catalogue of Microorganisms (GCM) 10K type strain sequencing project: providing services to taxonomists for standard genome sequencing and annotation.</title>
        <authorList>
            <consortium name="The Broad Institute Genomics Platform"/>
            <consortium name="The Broad Institute Genome Sequencing Center for Infectious Disease"/>
            <person name="Wu L."/>
            <person name="Ma J."/>
        </authorList>
    </citation>
    <scope>NUCLEOTIDE SEQUENCE [LARGE SCALE GENOMIC DNA]</scope>
    <source>
        <strain evidence="3">CCM 8932</strain>
    </source>
</reference>
<dbReference type="EMBL" id="JBHSSD010000055">
    <property type="protein sequence ID" value="MFC6165625.1"/>
    <property type="molecule type" value="Genomic_DNA"/>
</dbReference>
<keyword evidence="1" id="KW-1133">Transmembrane helix</keyword>
<keyword evidence="3" id="KW-1185">Reference proteome</keyword>
<sequence>MTIDFFLSIINPYLDTIGFIITLATFMITFQVNKQISTAFERQAFYHDFQKILGDFKSCSDLIAFEQIDSIDLLQQRLQISTHRLQTNYSFFSHKTIKATRTIHDFDYTRLNHLHGRTELIEKIDSLIASLIKEHRE</sequence>
<keyword evidence="1" id="KW-0812">Transmembrane</keyword>
<evidence type="ECO:0000313" key="3">
    <source>
        <dbReference type="Proteomes" id="UP001596253"/>
    </source>
</evidence>